<dbReference type="InterPro" id="IPR036457">
    <property type="entry name" value="PPM-type-like_dom_sf"/>
</dbReference>
<accession>A0AA49IXM9</accession>
<proteinExistence type="predicted"/>
<dbReference type="SMART" id="SM00331">
    <property type="entry name" value="PP2C_SIG"/>
    <property type="match status" value="1"/>
</dbReference>
<dbReference type="KEGG" id="npv:OHM77_07785"/>
<dbReference type="AlphaFoldDB" id="A0AA49IXM9"/>
<dbReference type="EMBL" id="CP107246">
    <property type="protein sequence ID" value="WIM04606.1"/>
    <property type="molecule type" value="Genomic_DNA"/>
</dbReference>
<dbReference type="Proteomes" id="UP001234916">
    <property type="component" value="Chromosome"/>
</dbReference>
<dbReference type="SMART" id="SM00332">
    <property type="entry name" value="PP2Cc"/>
    <property type="match status" value="1"/>
</dbReference>
<dbReference type="CDD" id="cd00143">
    <property type="entry name" value="PP2Cc"/>
    <property type="match status" value="1"/>
</dbReference>
<sequence length="304" mass="33909">MKFTIYQESRIGKRQTNQDRIAHCYSRDALMMVLADGMGGHLHGEVAAQIAVQYITEYFQREARPHLDDPFLFLSRGLTNAHNAILDYAVERDLAEAPRTTCVVCVIQDSIAYWAHAGDSRLYIVRGARLLAQTRDHSRVQMMVDQGQITEEEALHHPSRNRVFSCLGGTQAPQIDFSRKTPLLAGDVVVLCSDGFWSPLGNDLLIPGLAGTSVMQATPQLMDRAEALAGETGDNLSVIAITWEENYDDAPTTGSVETRTMPLDSHTTQMEGFDLSRPREPDLTDEDIERAIEEIRSAIQKYSK</sequence>
<dbReference type="Gene3D" id="3.60.40.10">
    <property type="entry name" value="PPM-type phosphatase domain"/>
    <property type="match status" value="1"/>
</dbReference>
<dbReference type="SUPFAM" id="SSF81606">
    <property type="entry name" value="PP2C-like"/>
    <property type="match status" value="1"/>
</dbReference>
<feature type="domain" description="PPM-type phosphatase" evidence="1">
    <location>
        <begin position="4"/>
        <end position="243"/>
    </location>
</feature>
<reference evidence="2" key="1">
    <citation type="journal article" date="2023" name="Nat. Microbiol.">
        <title>Enrichment and characterization of a nitric oxide-reducing microbial community in a continuous bioreactor.</title>
        <authorList>
            <person name="Garrido-Amador P."/>
            <person name="Stortenbeker N."/>
            <person name="Wessels H.J.C.T."/>
            <person name="Speth D.R."/>
            <person name="Garcia-Heredia I."/>
            <person name="Kartal B."/>
        </authorList>
    </citation>
    <scope>NUCLEOTIDE SEQUENCE</scope>
    <source>
        <strain evidence="2">MAG1</strain>
    </source>
</reference>
<name>A0AA49IXM9_9PROT</name>
<evidence type="ECO:0000259" key="1">
    <source>
        <dbReference type="PROSITE" id="PS51746"/>
    </source>
</evidence>
<protein>
    <submittedName>
        <fullName evidence="2">Protein phosphatase 2C domain-containing protein</fullName>
    </submittedName>
</protein>
<evidence type="ECO:0000313" key="2">
    <source>
        <dbReference type="EMBL" id="WIM04606.1"/>
    </source>
</evidence>
<dbReference type="InterPro" id="IPR001932">
    <property type="entry name" value="PPM-type_phosphatase-like_dom"/>
</dbReference>
<gene>
    <name evidence="2" type="ORF">OHM77_07785</name>
</gene>
<dbReference type="PROSITE" id="PS51746">
    <property type="entry name" value="PPM_2"/>
    <property type="match status" value="1"/>
</dbReference>
<dbReference type="Pfam" id="PF13672">
    <property type="entry name" value="PP2C_2"/>
    <property type="match status" value="1"/>
</dbReference>
<organism evidence="2">
    <name type="scientific">Candidatus Nitricoxidivorans perseverans</name>
    <dbReference type="NCBI Taxonomy" id="2975601"/>
    <lineage>
        <taxon>Bacteria</taxon>
        <taxon>Pseudomonadati</taxon>
        <taxon>Pseudomonadota</taxon>
        <taxon>Betaproteobacteria</taxon>
        <taxon>Nitrosomonadales</taxon>
        <taxon>Sterolibacteriaceae</taxon>
        <taxon>Candidatus Nitricoxidivorans</taxon>
    </lineage>
</organism>